<dbReference type="PATRIC" id="fig|1423777.3.peg.197"/>
<dbReference type="NCBIfam" id="NF001752">
    <property type="entry name" value="PRK00481.1-1"/>
    <property type="match status" value="1"/>
</dbReference>
<feature type="binding site" evidence="4">
    <location>
        <position position="121"/>
    </location>
    <ligand>
        <name>Zn(2+)</name>
        <dbReference type="ChEBI" id="CHEBI:29105"/>
    </ligand>
</feature>
<keyword evidence="4" id="KW-0862">Zinc</keyword>
<evidence type="ECO:0000259" key="5">
    <source>
        <dbReference type="PROSITE" id="PS50305"/>
    </source>
</evidence>
<accession>A0A0R1MDT3</accession>
<dbReference type="SUPFAM" id="SSF52467">
    <property type="entry name" value="DHS-like NAD/FAD-binding domain"/>
    <property type="match status" value="1"/>
</dbReference>
<name>A0A0R1MDT3_9LACO</name>
<evidence type="ECO:0000313" key="6">
    <source>
        <dbReference type="EMBL" id="KRL06188.1"/>
    </source>
</evidence>
<keyword evidence="3" id="KW-0520">NAD</keyword>
<evidence type="ECO:0000256" key="4">
    <source>
        <dbReference type="PROSITE-ProRule" id="PRU00236"/>
    </source>
</evidence>
<dbReference type="GO" id="GO:0070403">
    <property type="term" value="F:NAD+ binding"/>
    <property type="evidence" value="ECO:0007669"/>
    <property type="project" value="InterPro"/>
</dbReference>
<evidence type="ECO:0000313" key="7">
    <source>
        <dbReference type="Proteomes" id="UP000051686"/>
    </source>
</evidence>
<evidence type="ECO:0000256" key="1">
    <source>
        <dbReference type="ARBA" id="ARBA00012928"/>
    </source>
</evidence>
<proteinExistence type="predicted"/>
<dbReference type="OrthoDB" id="9800582at2"/>
<dbReference type="Gene3D" id="3.40.50.1220">
    <property type="entry name" value="TPP-binding domain"/>
    <property type="match status" value="1"/>
</dbReference>
<dbReference type="PANTHER" id="PTHR11085">
    <property type="entry name" value="NAD-DEPENDENT PROTEIN DEACYLASE SIRTUIN-5, MITOCHONDRIAL-RELATED"/>
    <property type="match status" value="1"/>
</dbReference>
<dbReference type="Gene3D" id="3.30.1600.10">
    <property type="entry name" value="SIR2/SIRT2 'Small Domain"/>
    <property type="match status" value="1"/>
</dbReference>
<protein>
    <recommendedName>
        <fullName evidence="1">protein acetyllysine N-acetyltransferase</fullName>
        <ecNumber evidence="1">2.3.1.286</ecNumber>
    </recommendedName>
</protein>
<reference evidence="6 7" key="1">
    <citation type="journal article" date="2015" name="Genome Announc.">
        <title>Expanding the biotechnology potential of lactobacilli through comparative genomics of 213 strains and associated genera.</title>
        <authorList>
            <person name="Sun Z."/>
            <person name="Harris H.M."/>
            <person name="McCann A."/>
            <person name="Guo C."/>
            <person name="Argimon S."/>
            <person name="Zhang W."/>
            <person name="Yang X."/>
            <person name="Jeffery I.B."/>
            <person name="Cooney J.C."/>
            <person name="Kagawa T.F."/>
            <person name="Liu W."/>
            <person name="Song Y."/>
            <person name="Salvetti E."/>
            <person name="Wrobel A."/>
            <person name="Rasinkangas P."/>
            <person name="Parkhill J."/>
            <person name="Rea M.C."/>
            <person name="O'Sullivan O."/>
            <person name="Ritari J."/>
            <person name="Douillard F.P."/>
            <person name="Paul Ross R."/>
            <person name="Yang R."/>
            <person name="Briner A.E."/>
            <person name="Felis G.E."/>
            <person name="de Vos W.M."/>
            <person name="Barrangou R."/>
            <person name="Klaenhammer T.R."/>
            <person name="Caufield P.W."/>
            <person name="Cui Y."/>
            <person name="Zhang H."/>
            <person name="O'Toole P.W."/>
        </authorList>
    </citation>
    <scope>NUCLEOTIDE SEQUENCE [LARGE SCALE GENOMIC DNA]</scope>
    <source>
        <strain evidence="6 7">DSM 19972</strain>
    </source>
</reference>
<feature type="binding site" evidence="4">
    <location>
        <position position="142"/>
    </location>
    <ligand>
        <name>Zn(2+)</name>
        <dbReference type="ChEBI" id="CHEBI:29105"/>
    </ligand>
</feature>
<dbReference type="PROSITE" id="PS50305">
    <property type="entry name" value="SIRTUIN"/>
    <property type="match status" value="1"/>
</dbReference>
<dbReference type="InterPro" id="IPR026591">
    <property type="entry name" value="Sirtuin_cat_small_dom_sf"/>
</dbReference>
<dbReference type="RefSeq" id="WP_057895231.1">
    <property type="nucleotide sequence ID" value="NZ_AZEH01000014.1"/>
</dbReference>
<keyword evidence="7" id="KW-1185">Reference proteome</keyword>
<feature type="domain" description="Deacetylase sirtuin-type" evidence="5">
    <location>
        <begin position="1"/>
        <end position="230"/>
    </location>
</feature>
<dbReference type="Proteomes" id="UP000051686">
    <property type="component" value="Unassembled WGS sequence"/>
</dbReference>
<feature type="binding site" evidence="4">
    <location>
        <position position="124"/>
    </location>
    <ligand>
        <name>Zn(2+)</name>
        <dbReference type="ChEBI" id="CHEBI:29105"/>
    </ligand>
</feature>
<keyword evidence="4" id="KW-0479">Metal-binding</keyword>
<feature type="binding site" evidence="4">
    <location>
        <position position="139"/>
    </location>
    <ligand>
        <name>Zn(2+)</name>
        <dbReference type="ChEBI" id="CHEBI:29105"/>
    </ligand>
</feature>
<dbReference type="GO" id="GO:0017136">
    <property type="term" value="F:histone deacetylase activity, NAD-dependent"/>
    <property type="evidence" value="ECO:0007669"/>
    <property type="project" value="TreeGrafter"/>
</dbReference>
<evidence type="ECO:0000256" key="3">
    <source>
        <dbReference type="ARBA" id="ARBA00023027"/>
    </source>
</evidence>
<dbReference type="InterPro" id="IPR003000">
    <property type="entry name" value="Sirtuin"/>
</dbReference>
<feature type="active site" description="Proton acceptor" evidence="4">
    <location>
        <position position="113"/>
    </location>
</feature>
<evidence type="ECO:0000256" key="2">
    <source>
        <dbReference type="ARBA" id="ARBA00022679"/>
    </source>
</evidence>
<dbReference type="PANTHER" id="PTHR11085:SF4">
    <property type="entry name" value="NAD-DEPENDENT PROTEIN DEACYLASE"/>
    <property type="match status" value="1"/>
</dbReference>
<dbReference type="STRING" id="1423777.FD46_GL000187"/>
<dbReference type="InterPro" id="IPR050134">
    <property type="entry name" value="NAD-dep_sirtuin_deacylases"/>
</dbReference>
<keyword evidence="2" id="KW-0808">Transferase</keyword>
<dbReference type="GO" id="GO:0046872">
    <property type="term" value="F:metal ion binding"/>
    <property type="evidence" value="ECO:0007669"/>
    <property type="project" value="UniProtKB-KW"/>
</dbReference>
<dbReference type="InterPro" id="IPR029035">
    <property type="entry name" value="DHS-like_NAD/FAD-binding_dom"/>
</dbReference>
<organism evidence="6 7">
    <name type="scientific">Liquorilactobacillus oeni DSM 19972</name>
    <dbReference type="NCBI Taxonomy" id="1423777"/>
    <lineage>
        <taxon>Bacteria</taxon>
        <taxon>Bacillati</taxon>
        <taxon>Bacillota</taxon>
        <taxon>Bacilli</taxon>
        <taxon>Lactobacillales</taxon>
        <taxon>Lactobacillaceae</taxon>
        <taxon>Liquorilactobacillus</taxon>
    </lineage>
</organism>
<dbReference type="InterPro" id="IPR026590">
    <property type="entry name" value="Ssirtuin_cat_dom"/>
</dbReference>
<dbReference type="Pfam" id="PF02146">
    <property type="entry name" value="SIR2"/>
    <property type="match status" value="1"/>
</dbReference>
<dbReference type="EC" id="2.3.1.286" evidence="1"/>
<dbReference type="AlphaFoldDB" id="A0A0R1MDT3"/>
<comment type="caution">
    <text evidence="6">The sequence shown here is derived from an EMBL/GenBank/DDBJ whole genome shotgun (WGS) entry which is preliminary data.</text>
</comment>
<sequence>MLLNDEMKKARQILFMTGAGVSTASGIPDYRSKNGLYSKKENPEYLLSRTCLLENPELFYNFVTHKMYYPDAQPNIIHQKIAEATKKENAFVITQNVDGLHTAAGAENILEFHGSLKRVYCQKCRQKVAYQDYLRSMYHENCGGILRPDIILYEEKITPKIIEKAIAFVSKADLIIVCGTSLRVYPFAGLLEYRNKSAKLVAINREKLQMPIGSTQLITDASKIFAQLSF</sequence>
<gene>
    <name evidence="6" type="ORF">FD46_GL000187</name>
</gene>
<dbReference type="EMBL" id="AZEH01000014">
    <property type="protein sequence ID" value="KRL06188.1"/>
    <property type="molecule type" value="Genomic_DNA"/>
</dbReference>